<dbReference type="Proteomes" id="UP001147760">
    <property type="component" value="Unassembled WGS sequence"/>
</dbReference>
<protein>
    <submittedName>
        <fullName evidence="1">Uncharacterized protein</fullName>
    </submittedName>
</protein>
<dbReference type="OrthoDB" id="4332394at2759"/>
<comment type="caution">
    <text evidence="1">The sequence shown here is derived from an EMBL/GenBank/DDBJ whole genome shotgun (WGS) entry which is preliminary data.</text>
</comment>
<reference evidence="1" key="2">
    <citation type="journal article" date="2023" name="IMA Fungus">
        <title>Comparative genomic study of the Penicillium genus elucidates a diverse pangenome and 15 lateral gene transfer events.</title>
        <authorList>
            <person name="Petersen C."/>
            <person name="Sorensen T."/>
            <person name="Nielsen M.R."/>
            <person name="Sondergaard T.E."/>
            <person name="Sorensen J.L."/>
            <person name="Fitzpatrick D.A."/>
            <person name="Frisvad J.C."/>
            <person name="Nielsen K.L."/>
        </authorList>
    </citation>
    <scope>NUCLEOTIDE SEQUENCE</scope>
    <source>
        <strain evidence="1">IBT 17660</strain>
    </source>
</reference>
<organism evidence="1 2">
    <name type="scientific">Penicillium desertorum</name>
    <dbReference type="NCBI Taxonomy" id="1303715"/>
    <lineage>
        <taxon>Eukaryota</taxon>
        <taxon>Fungi</taxon>
        <taxon>Dikarya</taxon>
        <taxon>Ascomycota</taxon>
        <taxon>Pezizomycotina</taxon>
        <taxon>Eurotiomycetes</taxon>
        <taxon>Eurotiomycetidae</taxon>
        <taxon>Eurotiales</taxon>
        <taxon>Aspergillaceae</taxon>
        <taxon>Penicillium</taxon>
    </lineage>
</organism>
<reference evidence="1" key="1">
    <citation type="submission" date="2022-12" db="EMBL/GenBank/DDBJ databases">
        <authorList>
            <person name="Petersen C."/>
        </authorList>
    </citation>
    <scope>NUCLEOTIDE SEQUENCE</scope>
    <source>
        <strain evidence="1">IBT 17660</strain>
    </source>
</reference>
<evidence type="ECO:0000313" key="1">
    <source>
        <dbReference type="EMBL" id="KAJ5478053.1"/>
    </source>
</evidence>
<dbReference type="EMBL" id="JAPWDO010000003">
    <property type="protein sequence ID" value="KAJ5478053.1"/>
    <property type="molecule type" value="Genomic_DNA"/>
</dbReference>
<accession>A0A9W9WWL5</accession>
<keyword evidence="2" id="KW-1185">Reference proteome</keyword>
<name>A0A9W9WWL5_9EURO</name>
<proteinExistence type="predicted"/>
<evidence type="ECO:0000313" key="2">
    <source>
        <dbReference type="Proteomes" id="UP001147760"/>
    </source>
</evidence>
<dbReference type="AlphaFoldDB" id="A0A9W9WWL5"/>
<sequence length="128" mass="13314">MDSPKFSGLNVNSHDQFCVNAPDYTGCYKSGSATQGLANFYACGIFCADPGDSGTCLFTTAYTAYLGANTGGCISKGELISIVESMAMDAEQYQTANAISDETNGDIRVVVQNGYSVIGGNQCDPGVC</sequence>
<gene>
    <name evidence="1" type="ORF">N7530_003562</name>
</gene>